<gene>
    <name evidence="1" type="ORF">Gorai_009419</name>
</gene>
<organism evidence="1 2">
    <name type="scientific">Gossypium raimondii</name>
    <name type="common">Peruvian cotton</name>
    <name type="synonym">Gossypium klotzschianum subsp. raimondii</name>
    <dbReference type="NCBI Taxonomy" id="29730"/>
    <lineage>
        <taxon>Eukaryota</taxon>
        <taxon>Viridiplantae</taxon>
        <taxon>Streptophyta</taxon>
        <taxon>Embryophyta</taxon>
        <taxon>Tracheophyta</taxon>
        <taxon>Spermatophyta</taxon>
        <taxon>Magnoliopsida</taxon>
        <taxon>eudicotyledons</taxon>
        <taxon>Gunneridae</taxon>
        <taxon>Pentapetalae</taxon>
        <taxon>rosids</taxon>
        <taxon>malvids</taxon>
        <taxon>Malvales</taxon>
        <taxon>Malvaceae</taxon>
        <taxon>Malvoideae</taxon>
        <taxon>Gossypium</taxon>
    </lineage>
</organism>
<protein>
    <submittedName>
        <fullName evidence="1">Uncharacterized protein</fullName>
    </submittedName>
</protein>
<comment type="caution">
    <text evidence="1">The sequence shown here is derived from an EMBL/GenBank/DDBJ whole genome shotgun (WGS) entry which is preliminary data.</text>
</comment>
<dbReference type="EMBL" id="JABEZZ010000008">
    <property type="protein sequence ID" value="MBA0592437.1"/>
    <property type="molecule type" value="Genomic_DNA"/>
</dbReference>
<feature type="non-terminal residue" evidence="1">
    <location>
        <position position="31"/>
    </location>
</feature>
<reference evidence="1 2" key="1">
    <citation type="journal article" date="2019" name="Genome Biol. Evol.">
        <title>Insights into the evolution of the New World diploid cottons (Gossypium, subgenus Houzingenia) based on genome sequencing.</title>
        <authorList>
            <person name="Grover C.E."/>
            <person name="Arick M.A. 2nd"/>
            <person name="Thrash A."/>
            <person name="Conover J.L."/>
            <person name="Sanders W.S."/>
            <person name="Peterson D.G."/>
            <person name="Frelichowski J.E."/>
            <person name="Scheffler J.A."/>
            <person name="Scheffler B.E."/>
            <person name="Wendel J.F."/>
        </authorList>
    </citation>
    <scope>NUCLEOTIDE SEQUENCE [LARGE SCALE GENOMIC DNA]</scope>
    <source>
        <strain evidence="1">8</strain>
        <tissue evidence="1">Leaf</tissue>
    </source>
</reference>
<sequence>MVKMLHADREDKSEISTYIMDSRSLSENYRR</sequence>
<dbReference type="Proteomes" id="UP000593578">
    <property type="component" value="Unassembled WGS sequence"/>
</dbReference>
<dbReference type="AlphaFoldDB" id="A0A7J8PT63"/>
<evidence type="ECO:0000313" key="1">
    <source>
        <dbReference type="EMBL" id="MBA0592437.1"/>
    </source>
</evidence>
<name>A0A7J8PT63_GOSRA</name>
<accession>A0A7J8PT63</accession>
<evidence type="ECO:0000313" key="2">
    <source>
        <dbReference type="Proteomes" id="UP000593578"/>
    </source>
</evidence>
<proteinExistence type="predicted"/>